<accession>A0A8I0Q4S0</accession>
<comment type="caution">
    <text evidence="1">The sequence shown here is derived from an EMBL/GenBank/DDBJ whole genome shotgun (WGS) entry which is preliminary data.</text>
</comment>
<evidence type="ECO:0000313" key="1">
    <source>
        <dbReference type="EMBL" id="MBE8614915.1"/>
    </source>
</evidence>
<proteinExistence type="predicted"/>
<sequence length="109" mass="12178">AKVFRPHRKEDWLTCHNGVIYTPPADGENLKEHAPNFYRWLSHSAGGHARKMERINAALFMVLANRYDWQLFIEVTGTGGSGKSVFTGIARLLAGEENTTSGTIQDMDT</sequence>
<name>A0A8I0Q4S0_MORMO</name>
<gene>
    <name evidence="1" type="ORF">CYG68_21625</name>
</gene>
<dbReference type="Proteomes" id="UP000650477">
    <property type="component" value="Unassembled WGS sequence"/>
</dbReference>
<reference evidence="1" key="1">
    <citation type="submission" date="2017-12" db="EMBL/GenBank/DDBJ databases">
        <title>Genome sequencing and analysis.</title>
        <authorList>
            <person name="Huang Y.-T."/>
        </authorList>
    </citation>
    <scope>NUCLEOTIDE SEQUENCE</scope>
    <source>
        <strain evidence="1">VGH116</strain>
    </source>
</reference>
<dbReference type="EMBL" id="PKLF01000114">
    <property type="protein sequence ID" value="MBE8614915.1"/>
    <property type="molecule type" value="Genomic_DNA"/>
</dbReference>
<evidence type="ECO:0000313" key="2">
    <source>
        <dbReference type="Proteomes" id="UP000650477"/>
    </source>
</evidence>
<organism evidence="1 2">
    <name type="scientific">Morganella morganii</name>
    <name type="common">Proteus morganii</name>
    <dbReference type="NCBI Taxonomy" id="582"/>
    <lineage>
        <taxon>Bacteria</taxon>
        <taxon>Pseudomonadati</taxon>
        <taxon>Pseudomonadota</taxon>
        <taxon>Gammaproteobacteria</taxon>
        <taxon>Enterobacterales</taxon>
        <taxon>Morganellaceae</taxon>
        <taxon>Morganella</taxon>
    </lineage>
</organism>
<dbReference type="AlphaFoldDB" id="A0A8I0Q4S0"/>
<feature type="non-terminal residue" evidence="1">
    <location>
        <position position="109"/>
    </location>
</feature>
<feature type="non-terminal residue" evidence="1">
    <location>
        <position position="1"/>
    </location>
</feature>
<protein>
    <submittedName>
        <fullName evidence="1">DNA primase</fullName>
    </submittedName>
</protein>